<feature type="region of interest" description="Disordered" evidence="3">
    <location>
        <begin position="402"/>
        <end position="425"/>
    </location>
</feature>
<dbReference type="Gene3D" id="3.40.50.300">
    <property type="entry name" value="P-loop containing nucleotide triphosphate hydrolases"/>
    <property type="match status" value="1"/>
</dbReference>
<evidence type="ECO:0000256" key="3">
    <source>
        <dbReference type="SAM" id="MobiDB-lite"/>
    </source>
</evidence>
<gene>
    <name evidence="6" type="ORF">PCOR1329_LOCUS16971</name>
</gene>
<dbReference type="PROSITE" id="PS50893">
    <property type="entry name" value="ABC_TRANSPORTER_2"/>
    <property type="match status" value="1"/>
</dbReference>
<dbReference type="InterPro" id="IPR027417">
    <property type="entry name" value="P-loop_NTPase"/>
</dbReference>
<dbReference type="SUPFAM" id="SSF52540">
    <property type="entry name" value="P-loop containing nucleoside triphosphate hydrolases"/>
    <property type="match status" value="1"/>
</dbReference>
<accession>A0ABN9R6I3</accession>
<dbReference type="InterPro" id="IPR003439">
    <property type="entry name" value="ABC_transporter-like_ATP-bd"/>
</dbReference>
<feature type="chain" id="PRO_5046533792" description="ABC transporter domain-containing protein" evidence="4">
    <location>
        <begin position="17"/>
        <end position="425"/>
    </location>
</feature>
<comment type="similarity">
    <text evidence="1">Belongs to the ABC transporter superfamily.</text>
</comment>
<reference evidence="6" key="1">
    <citation type="submission" date="2023-10" db="EMBL/GenBank/DDBJ databases">
        <authorList>
            <person name="Chen Y."/>
            <person name="Shah S."/>
            <person name="Dougan E. K."/>
            <person name="Thang M."/>
            <person name="Chan C."/>
        </authorList>
    </citation>
    <scope>NUCLEOTIDE SEQUENCE [LARGE SCALE GENOMIC DNA]</scope>
</reference>
<dbReference type="Proteomes" id="UP001189429">
    <property type="component" value="Unassembled WGS sequence"/>
</dbReference>
<evidence type="ECO:0000256" key="1">
    <source>
        <dbReference type="ARBA" id="ARBA00005417"/>
    </source>
</evidence>
<dbReference type="InterPro" id="IPR050153">
    <property type="entry name" value="Metal_Ion_Import_ABC"/>
</dbReference>
<evidence type="ECO:0000313" key="7">
    <source>
        <dbReference type="Proteomes" id="UP001189429"/>
    </source>
</evidence>
<proteinExistence type="inferred from homology"/>
<dbReference type="PANTHER" id="PTHR42734">
    <property type="entry name" value="METAL TRANSPORT SYSTEM ATP-BINDING PROTEIN TM_0124-RELATED"/>
    <property type="match status" value="1"/>
</dbReference>
<evidence type="ECO:0000256" key="2">
    <source>
        <dbReference type="ARBA" id="ARBA00022448"/>
    </source>
</evidence>
<protein>
    <recommendedName>
        <fullName evidence="5">ABC transporter domain-containing protein</fullName>
    </recommendedName>
</protein>
<dbReference type="Pfam" id="PF00005">
    <property type="entry name" value="ABC_tran"/>
    <property type="match status" value="1"/>
</dbReference>
<evidence type="ECO:0000259" key="5">
    <source>
        <dbReference type="PROSITE" id="PS50893"/>
    </source>
</evidence>
<feature type="domain" description="ABC transporter" evidence="5">
    <location>
        <begin position="95"/>
        <end position="378"/>
    </location>
</feature>
<feature type="signal peptide" evidence="4">
    <location>
        <begin position="1"/>
        <end position="16"/>
    </location>
</feature>
<keyword evidence="4" id="KW-0732">Signal</keyword>
<keyword evidence="2" id="KW-0813">Transport</keyword>
<comment type="caution">
    <text evidence="6">The sequence shown here is derived from an EMBL/GenBank/DDBJ whole genome shotgun (WGS) entry which is preliminary data.</text>
</comment>
<evidence type="ECO:0000256" key="4">
    <source>
        <dbReference type="SAM" id="SignalP"/>
    </source>
</evidence>
<dbReference type="EMBL" id="CAUYUJ010005225">
    <property type="protein sequence ID" value="CAK0812787.1"/>
    <property type="molecule type" value="Genomic_DNA"/>
</dbReference>
<dbReference type="PANTHER" id="PTHR42734:SF6">
    <property type="entry name" value="MOLYBDATE IMPORT ATP-BINDING PROTEIN MOLC"/>
    <property type="match status" value="1"/>
</dbReference>
<evidence type="ECO:0000313" key="6">
    <source>
        <dbReference type="EMBL" id="CAK0812787.1"/>
    </source>
</evidence>
<name>A0ABN9R6I3_9DINO</name>
<sequence length="425" mass="47407">MAFSTWTLTSGSCTAALRALLGSTALHRRVYVCMVEIHASYPSCWHVVEYMNYPTDLSHRAQLGHRNSEEFQRRLQSLTGESAPGDGEPVDKMDITFENVRFCYVDDKAIIRSMSMTISQGQLVAITGPPGIGCRTVTRLLAGELLPHSGTLFVPPHLRVLRVEIQPNLWDGPLALTVFFGLLATNQRTRMEDYRNLQGAEIERGLRICRRLNIPEDLVRMIRDDASGSDAGMVSVGLRSCESDESFHKDVRAEELNNHKIVSSVPASVRTKIQIACALICDPPVLVLDKPLQFLAIDDATRVMECLREYVDNSGLERSEDHRHGRRPRTCIFTSSSAMFLAAADAVLTIGEDGAVKPTLETEKLVGETEKLIHDKEEGILRAKQQHISGWFESPLSGRRTISMRLPRSPQTPNDRSLPEECQSI</sequence>
<keyword evidence="7" id="KW-1185">Reference proteome</keyword>
<organism evidence="6 7">
    <name type="scientific">Prorocentrum cordatum</name>
    <dbReference type="NCBI Taxonomy" id="2364126"/>
    <lineage>
        <taxon>Eukaryota</taxon>
        <taxon>Sar</taxon>
        <taxon>Alveolata</taxon>
        <taxon>Dinophyceae</taxon>
        <taxon>Prorocentrales</taxon>
        <taxon>Prorocentraceae</taxon>
        <taxon>Prorocentrum</taxon>
    </lineage>
</organism>